<dbReference type="PANTHER" id="PTHR24198:SF165">
    <property type="entry name" value="ANKYRIN REPEAT-CONTAINING PROTEIN-RELATED"/>
    <property type="match status" value="1"/>
</dbReference>
<protein>
    <recommendedName>
        <fullName evidence="3">SOCS box domain-containing protein</fullName>
    </recommendedName>
</protein>
<evidence type="ECO:0000313" key="6">
    <source>
        <dbReference type="Proteomes" id="UP000663833"/>
    </source>
</evidence>
<organism evidence="5 6">
    <name type="scientific">Rotaria socialis</name>
    <dbReference type="NCBI Taxonomy" id="392032"/>
    <lineage>
        <taxon>Eukaryota</taxon>
        <taxon>Metazoa</taxon>
        <taxon>Spiralia</taxon>
        <taxon>Gnathifera</taxon>
        <taxon>Rotifera</taxon>
        <taxon>Eurotatoria</taxon>
        <taxon>Bdelloidea</taxon>
        <taxon>Philodinida</taxon>
        <taxon>Philodinidae</taxon>
        <taxon>Rotaria</taxon>
    </lineage>
</organism>
<reference evidence="5" key="1">
    <citation type="submission" date="2021-02" db="EMBL/GenBank/DDBJ databases">
        <authorList>
            <person name="Nowell W R."/>
        </authorList>
    </citation>
    <scope>NUCLEOTIDE SEQUENCE</scope>
</reference>
<dbReference type="Proteomes" id="UP000663825">
    <property type="component" value="Unassembled WGS sequence"/>
</dbReference>
<dbReference type="Proteomes" id="UP000663833">
    <property type="component" value="Unassembled WGS sequence"/>
</dbReference>
<comment type="caution">
    <text evidence="5">The sequence shown here is derived from an EMBL/GenBank/DDBJ whole genome shotgun (WGS) entry which is preliminary data.</text>
</comment>
<dbReference type="InterPro" id="IPR001496">
    <property type="entry name" value="SOCS_box"/>
</dbReference>
<dbReference type="SMART" id="SM00248">
    <property type="entry name" value="ANK"/>
    <property type="match status" value="8"/>
</dbReference>
<evidence type="ECO:0000259" key="3">
    <source>
        <dbReference type="PROSITE" id="PS50225"/>
    </source>
</evidence>
<dbReference type="SUPFAM" id="SSF48403">
    <property type="entry name" value="Ankyrin repeat"/>
    <property type="match status" value="1"/>
</dbReference>
<sequence>MDNRDFWRNLNAAKLPEFNPAFISSSPSLSTSRYSSLLVWLLKKFQSFYRYFYVHLHDLIASSLFGYLTLNEKLYVAIHQNNFNKTRELLSRGALPTFLPTNHKSMLSHLTKSNAAIPTYHIDTSLAASIAAHDSMLYMAVANNNFNLVRELIDYHDYGQDEQHTEVVSLCLAVKRDYLNIVGYLIDHGHINPNDRVQSNCKHCKTYSNDTQNYQFPLYHACRENRLKLVKYLIESKNCDTYQLTTTYETCLHGAILGATENRYDASSNHEQRYHIVKYLLAIRDFNINIELDKLRLPSVFAGLNPLCVSLAHDNIYDYASLLLQHNCDVNRLGWSVQETTRTNPGRNHYSPDSLDHPLNICFGHLCEGKTAKPAVNLSSQKQYAIKLLNRNSNLYAMYDYSLAYPFLRAVKTGDEILVKIVLETTSSQINLDIIEPLISACESSYYMIVKLLVDFGFNPNTVMTERTSTTSNDFDIISAGASSFLQNLNRYCTMSLQSLTRTPYSLDTQQNDHLHLYIDSTQAKTPLLALSVLSPWIFHPEKYYATIKTIENLFSLTSIDFSILPNRLAFYHALVKEHLPIVYFCLENFCPVVLLHNTIKFTYIDTRNNFSLTLFDIISLCCRLTSNNRTKRILLDAFAKGILRIDTLHYSQLTATIITYIQLWLRNDDFIYDPVLLEHLTSLPYFDEIIRTADSNYLEASFGIYYQRMIEGKSRSVYQLKHLCRLKIRRCAEIYCERKQTNMLKILPHLSCLPKTLHGYLFYTTMIFKLSSFRNQSLINHLLNKEPWSQIQWM</sequence>
<keyword evidence="2" id="KW-0040">ANK repeat</keyword>
<evidence type="ECO:0000313" key="5">
    <source>
        <dbReference type="EMBL" id="CAF3271787.1"/>
    </source>
</evidence>
<keyword evidence="1" id="KW-0677">Repeat</keyword>
<proteinExistence type="predicted"/>
<name>A0A817RVF5_9BILA</name>
<gene>
    <name evidence="5" type="ORF">LUA448_LOCUS6000</name>
    <name evidence="4" type="ORF">TIS948_LOCUS6191</name>
</gene>
<evidence type="ECO:0000313" key="4">
    <source>
        <dbReference type="EMBL" id="CAF3088451.1"/>
    </source>
</evidence>
<accession>A0A817RVF5</accession>
<dbReference type="AlphaFoldDB" id="A0A817RVF5"/>
<dbReference type="PROSITE" id="PS50225">
    <property type="entry name" value="SOCS"/>
    <property type="match status" value="1"/>
</dbReference>
<evidence type="ECO:0000256" key="1">
    <source>
        <dbReference type="ARBA" id="ARBA00022737"/>
    </source>
</evidence>
<dbReference type="InterPro" id="IPR036770">
    <property type="entry name" value="Ankyrin_rpt-contain_sf"/>
</dbReference>
<dbReference type="PANTHER" id="PTHR24198">
    <property type="entry name" value="ANKYRIN REPEAT AND PROTEIN KINASE DOMAIN-CONTAINING PROTEIN"/>
    <property type="match status" value="1"/>
</dbReference>
<dbReference type="Pfam" id="PF13606">
    <property type="entry name" value="Ank_3"/>
    <property type="match status" value="1"/>
</dbReference>
<dbReference type="EMBL" id="CAJNXB010000716">
    <property type="protein sequence ID" value="CAF3088451.1"/>
    <property type="molecule type" value="Genomic_DNA"/>
</dbReference>
<dbReference type="EMBL" id="CAJNYD010000549">
    <property type="protein sequence ID" value="CAF3271787.1"/>
    <property type="molecule type" value="Genomic_DNA"/>
</dbReference>
<feature type="domain" description="SOCS box" evidence="3">
    <location>
        <begin position="698"/>
        <end position="768"/>
    </location>
</feature>
<dbReference type="InterPro" id="IPR002110">
    <property type="entry name" value="Ankyrin_rpt"/>
</dbReference>
<dbReference type="OrthoDB" id="10000747at2759"/>
<evidence type="ECO:0000256" key="2">
    <source>
        <dbReference type="ARBA" id="ARBA00023043"/>
    </source>
</evidence>
<dbReference type="Gene3D" id="1.25.40.20">
    <property type="entry name" value="Ankyrin repeat-containing domain"/>
    <property type="match status" value="1"/>
</dbReference>